<accession>A0AAE0HTJ3</accession>
<feature type="transmembrane region" description="Helical" evidence="5">
    <location>
        <begin position="12"/>
        <end position="33"/>
    </location>
</feature>
<comment type="caution">
    <text evidence="7">The sequence shown here is derived from an EMBL/GenBank/DDBJ whole genome shotgun (WGS) entry which is preliminary data.</text>
</comment>
<keyword evidence="1" id="KW-0677">Repeat</keyword>
<dbReference type="SMART" id="SM00248">
    <property type="entry name" value="ANK"/>
    <property type="match status" value="11"/>
</dbReference>
<dbReference type="InterPro" id="IPR001870">
    <property type="entry name" value="B30.2/SPRY"/>
</dbReference>
<dbReference type="InterPro" id="IPR044736">
    <property type="entry name" value="Gid1/RanBPM/SPLA_SPRY"/>
</dbReference>
<evidence type="ECO:0000313" key="7">
    <source>
        <dbReference type="EMBL" id="KAK3312638.1"/>
    </source>
</evidence>
<feature type="repeat" description="ANK" evidence="3">
    <location>
        <begin position="1122"/>
        <end position="1155"/>
    </location>
</feature>
<keyword evidence="5" id="KW-0812">Transmembrane</keyword>
<evidence type="ECO:0000259" key="6">
    <source>
        <dbReference type="PROSITE" id="PS50188"/>
    </source>
</evidence>
<dbReference type="PANTHER" id="PTHR24198:SF165">
    <property type="entry name" value="ANKYRIN REPEAT-CONTAINING PROTEIN-RELATED"/>
    <property type="match status" value="1"/>
</dbReference>
<dbReference type="PROSITE" id="PS50297">
    <property type="entry name" value="ANK_REP_REGION"/>
    <property type="match status" value="2"/>
</dbReference>
<dbReference type="Gene3D" id="1.25.40.20">
    <property type="entry name" value="Ankyrin repeat-containing domain"/>
    <property type="match status" value="3"/>
</dbReference>
<reference evidence="7" key="1">
    <citation type="journal article" date="2023" name="Mol. Phylogenet. Evol.">
        <title>Genome-scale phylogeny and comparative genomics of the fungal order Sordariales.</title>
        <authorList>
            <person name="Hensen N."/>
            <person name="Bonometti L."/>
            <person name="Westerberg I."/>
            <person name="Brannstrom I.O."/>
            <person name="Guillou S."/>
            <person name="Cros-Aarteil S."/>
            <person name="Calhoun S."/>
            <person name="Haridas S."/>
            <person name="Kuo A."/>
            <person name="Mondo S."/>
            <person name="Pangilinan J."/>
            <person name="Riley R."/>
            <person name="LaButti K."/>
            <person name="Andreopoulos B."/>
            <person name="Lipzen A."/>
            <person name="Chen C."/>
            <person name="Yan M."/>
            <person name="Daum C."/>
            <person name="Ng V."/>
            <person name="Clum A."/>
            <person name="Steindorff A."/>
            <person name="Ohm R.A."/>
            <person name="Martin F."/>
            <person name="Silar P."/>
            <person name="Natvig D.O."/>
            <person name="Lalanne C."/>
            <person name="Gautier V."/>
            <person name="Ament-Velasquez S.L."/>
            <person name="Kruys A."/>
            <person name="Hutchinson M.I."/>
            <person name="Powell A.J."/>
            <person name="Barry K."/>
            <person name="Miller A.N."/>
            <person name="Grigoriev I.V."/>
            <person name="Debuchy R."/>
            <person name="Gladieux P."/>
            <person name="Hiltunen Thoren M."/>
            <person name="Johannesson H."/>
        </authorList>
    </citation>
    <scope>NUCLEOTIDE SEQUENCE</scope>
    <source>
        <strain evidence="7">CBS 118394</strain>
    </source>
</reference>
<keyword evidence="8" id="KW-1185">Reference proteome</keyword>
<dbReference type="InterPro" id="IPR043136">
    <property type="entry name" value="B30.2/SPRY_sf"/>
</dbReference>
<protein>
    <recommendedName>
        <fullName evidence="6">B30.2/SPRY domain-containing protein</fullName>
    </recommendedName>
</protein>
<feature type="region of interest" description="Disordered" evidence="4">
    <location>
        <begin position="1464"/>
        <end position="1483"/>
    </location>
</feature>
<dbReference type="Proteomes" id="UP001283341">
    <property type="component" value="Unassembled WGS sequence"/>
</dbReference>
<evidence type="ECO:0000256" key="1">
    <source>
        <dbReference type="ARBA" id="ARBA00022737"/>
    </source>
</evidence>
<keyword evidence="5" id="KW-1133">Transmembrane helix</keyword>
<evidence type="ECO:0000313" key="8">
    <source>
        <dbReference type="Proteomes" id="UP001283341"/>
    </source>
</evidence>
<feature type="repeat" description="ANK" evidence="3">
    <location>
        <begin position="1156"/>
        <end position="1188"/>
    </location>
</feature>
<dbReference type="PROSITE" id="PS50088">
    <property type="entry name" value="ANK_REPEAT"/>
    <property type="match status" value="4"/>
</dbReference>
<feature type="non-terminal residue" evidence="7">
    <location>
        <position position="1"/>
    </location>
</feature>
<dbReference type="PANTHER" id="PTHR24198">
    <property type="entry name" value="ANKYRIN REPEAT AND PROTEIN KINASE DOMAIN-CONTAINING PROTEIN"/>
    <property type="match status" value="1"/>
</dbReference>
<dbReference type="Pfam" id="PF12796">
    <property type="entry name" value="Ank_2"/>
    <property type="match status" value="2"/>
</dbReference>
<feature type="transmembrane region" description="Helical" evidence="5">
    <location>
        <begin position="693"/>
        <end position="716"/>
    </location>
</feature>
<dbReference type="InterPro" id="IPR013320">
    <property type="entry name" value="ConA-like_dom_sf"/>
</dbReference>
<sequence length="1699" mass="189117">FARQFLSESFTWLDHLIFACVPLGILTAITGAIRVQGPKIARSFIGRARENRAAAEIELMSSTSQEVCEMFNGKGIVRTMGRPTIAQIIIFPDQYDRLKESSDPDETDLSCGIYTLQTAVDIENKTPGVMIYKGKVICNGEKARMPESVDNQNRHSSFDFIGAPNLQLNVSSGQSSRQKKAGELFAAAVVAVVLQLSLLIIAAVTVYHEPTKASIGYDPPPYGFPCFVAGSVLLFIGMGICSFAIESSTVEFMWKRNNKKHDVKIVPDARPTPKSMVGQYPRLIWLQQSQRVNDQAFGAYAILGGSKRYILTSSRQEDVENTPDLVLAEDRKTEAIVKKYTITTWEALTIIGVFAGALGFITQFVGLRGLSWPCSVSQLLAIFVMALVRALIRRRLGKSPLAYPALAKYELDFLATQIVFSDTFREFEKATKENKHLAEDEQPKDVCSRWKVVTAEPNKTDRFPLPGASNATPTEDSTAVAVIKPVRGETSQQLVRVRERLGDLCKWTNSASQVALTLAQSIERFMEAFFPDGGNGAKGSSSSLPSEWTIEASHARPSWTDKVTISVERRQEGREYRWFVEIGKIEALLSLWLASIESEMIKQTDELGDWRRSKVGIGAKLDYCRIIGDNYSDDVLKRDISWWVSEQAVDQANSNPGATLIRGGEKVKLVIGFNGPVQVQAERKKMNREELSIVASAYLPTILAQHIFTSFIWSVARNMPRDCLRQSTADVKVEAGTFTPDALKDTWYSPKLSHARLDGFVKHVETAGLGSRSEILLCIIPALSFNDLLPNERILSLMPREAPRIVGHGWARTASFYHDLLECSFGSEIEEYFALAAVTTTMEFVHLACEPYSKDTIAPDKELDRELRKLVDLLKDKFLNILIKLMPAFDLQKRREDFQDVFRRYQSGSGNIEDGEEELVVVNDEDGNTDVRNADIFGWTALHYAATGSNPTTLMGVLQQARDDPQPIHEWKDRFKRSPIHVAALCGNVESLKAMLDELKKKKVEPSSAIQAGGLDGMTPIHLAVKKGHQKCVDVLLGFHKPYEVDVWGRGPIHLAAITRDLAIAKKLLDNDSKPDQADKFGRTPLAYLSNNDGSLRGGEHQQEMAEAFMGVWKNFDAKDDNGQTVLHHAVEFLNEEKIENLYLKRDNNIDIQDRGGRTTLHAAIINNRTAIAFILVEMGANMYIKDNDGRHALLHAAASDRSDRPIDNASFLWLALEKMKGEINTPDNSKCTPLHAAILADKDYNAVFLLTSGADAGTMDASGNTPLTMACRAGNCLKTIEHIVRHCSSDLPSWDVVDDEGLNPIDFALQNISDSNRIELLLLRPRTSISVRIKAMKTLATRDPGAQASTITNILKSIDDKKLPTSDFEEVMRLLLPALQTNETLLNVWIARLRNPRMERWADMRLPLHLLAQYGQVKTVASLVDKVENPLAVDEDGWTYIDVAEKYGYPALKDELAKVLPNTKSSRPSTYRTPSTFPSPPTGCGVTLSQTCGEHGASTHSCEGTIGNRDTTSPLNYRICLRVKECIPPTATSFYYEVHILTHDEGRYFAIGFSQAEVPNDRYLGFFTGSWGYHADDGDLYFSPPEGVDSSGARLESNHPEKYRAGDVVGCGLNMLTGEGYRTRNGERLDSGLCDTVCFCKSRCWCTLGDVFREHKYKKGKIYPCVGFPVDVAFGIVHVRVVLRPSEAHRFHYLGPYE</sequence>
<evidence type="ECO:0000256" key="3">
    <source>
        <dbReference type="PROSITE-ProRule" id="PRU00023"/>
    </source>
</evidence>
<feature type="transmembrane region" description="Helical" evidence="5">
    <location>
        <begin position="345"/>
        <end position="364"/>
    </location>
</feature>
<dbReference type="InterPro" id="IPR036770">
    <property type="entry name" value="Ankyrin_rpt-contain_sf"/>
</dbReference>
<dbReference type="InterPro" id="IPR003877">
    <property type="entry name" value="SPRY_dom"/>
</dbReference>
<feature type="repeat" description="ANK" evidence="3">
    <location>
        <begin position="1016"/>
        <end position="1037"/>
    </location>
</feature>
<gene>
    <name evidence="7" type="ORF">B0H66DRAFT_484763</name>
</gene>
<dbReference type="PROSITE" id="PS50188">
    <property type="entry name" value="B302_SPRY"/>
    <property type="match status" value="1"/>
</dbReference>
<evidence type="ECO:0000256" key="4">
    <source>
        <dbReference type="SAM" id="MobiDB-lite"/>
    </source>
</evidence>
<evidence type="ECO:0000256" key="5">
    <source>
        <dbReference type="SAM" id="Phobius"/>
    </source>
</evidence>
<keyword evidence="5" id="KW-0472">Membrane</keyword>
<organism evidence="7 8">
    <name type="scientific">Apodospora peruviana</name>
    <dbReference type="NCBI Taxonomy" id="516989"/>
    <lineage>
        <taxon>Eukaryota</taxon>
        <taxon>Fungi</taxon>
        <taxon>Dikarya</taxon>
        <taxon>Ascomycota</taxon>
        <taxon>Pezizomycotina</taxon>
        <taxon>Sordariomycetes</taxon>
        <taxon>Sordariomycetidae</taxon>
        <taxon>Sordariales</taxon>
        <taxon>Lasiosphaeriaceae</taxon>
        <taxon>Apodospora</taxon>
    </lineage>
</organism>
<dbReference type="Pfam" id="PF00622">
    <property type="entry name" value="SPRY"/>
    <property type="match status" value="1"/>
</dbReference>
<feature type="transmembrane region" description="Helical" evidence="5">
    <location>
        <begin position="370"/>
        <end position="392"/>
    </location>
</feature>
<feature type="transmembrane region" description="Helical" evidence="5">
    <location>
        <begin position="222"/>
        <end position="245"/>
    </location>
</feature>
<evidence type="ECO:0000256" key="2">
    <source>
        <dbReference type="ARBA" id="ARBA00023043"/>
    </source>
</evidence>
<keyword evidence="2 3" id="KW-0040">ANK repeat</keyword>
<feature type="transmembrane region" description="Helical" evidence="5">
    <location>
        <begin position="184"/>
        <end position="207"/>
    </location>
</feature>
<reference evidence="7" key="2">
    <citation type="submission" date="2023-06" db="EMBL/GenBank/DDBJ databases">
        <authorList>
            <consortium name="Lawrence Berkeley National Laboratory"/>
            <person name="Haridas S."/>
            <person name="Hensen N."/>
            <person name="Bonometti L."/>
            <person name="Westerberg I."/>
            <person name="Brannstrom I.O."/>
            <person name="Guillou S."/>
            <person name="Cros-Aarteil S."/>
            <person name="Calhoun S."/>
            <person name="Kuo A."/>
            <person name="Mondo S."/>
            <person name="Pangilinan J."/>
            <person name="Riley R."/>
            <person name="Labutti K."/>
            <person name="Andreopoulos B."/>
            <person name="Lipzen A."/>
            <person name="Chen C."/>
            <person name="Yanf M."/>
            <person name="Daum C."/>
            <person name="Ng V."/>
            <person name="Clum A."/>
            <person name="Steindorff A."/>
            <person name="Ohm R."/>
            <person name="Martin F."/>
            <person name="Silar P."/>
            <person name="Natvig D."/>
            <person name="Lalanne C."/>
            <person name="Gautier V."/>
            <person name="Ament-Velasquez S.L."/>
            <person name="Kruys A."/>
            <person name="Hutchinson M.I."/>
            <person name="Powell A.J."/>
            <person name="Barry K."/>
            <person name="Miller A.N."/>
            <person name="Grigoriev I.V."/>
            <person name="Debuchy R."/>
            <person name="Gladieux P."/>
            <person name="Thoren M.H."/>
            <person name="Johannesson H."/>
        </authorList>
    </citation>
    <scope>NUCLEOTIDE SEQUENCE</scope>
    <source>
        <strain evidence="7">CBS 118394</strain>
    </source>
</reference>
<dbReference type="EMBL" id="JAUEDM010000008">
    <property type="protein sequence ID" value="KAK3312638.1"/>
    <property type="molecule type" value="Genomic_DNA"/>
</dbReference>
<dbReference type="InterPro" id="IPR002110">
    <property type="entry name" value="Ankyrin_rpt"/>
</dbReference>
<feature type="repeat" description="ANK" evidence="3">
    <location>
        <begin position="1048"/>
        <end position="1080"/>
    </location>
</feature>
<dbReference type="CDD" id="cd12885">
    <property type="entry name" value="SPRY_RanBP_like"/>
    <property type="match status" value="1"/>
</dbReference>
<dbReference type="SUPFAM" id="SSF48403">
    <property type="entry name" value="Ankyrin repeat"/>
    <property type="match status" value="2"/>
</dbReference>
<feature type="compositionally biased region" description="Low complexity" evidence="4">
    <location>
        <begin position="1464"/>
        <end position="1477"/>
    </location>
</feature>
<proteinExistence type="predicted"/>
<dbReference type="SUPFAM" id="SSF49899">
    <property type="entry name" value="Concanavalin A-like lectins/glucanases"/>
    <property type="match status" value="1"/>
</dbReference>
<feature type="domain" description="B30.2/SPRY" evidence="6">
    <location>
        <begin position="1456"/>
        <end position="1689"/>
    </location>
</feature>
<name>A0AAE0HTJ3_9PEZI</name>
<dbReference type="Gene3D" id="2.60.120.920">
    <property type="match status" value="1"/>
</dbReference>